<dbReference type="GO" id="GO:0003887">
    <property type="term" value="F:DNA-directed DNA polymerase activity"/>
    <property type="evidence" value="ECO:0007669"/>
    <property type="project" value="UniProtKB-KW"/>
</dbReference>
<evidence type="ECO:0000259" key="19">
    <source>
        <dbReference type="PROSITE" id="PS50013"/>
    </source>
</evidence>
<dbReference type="FunFam" id="3.30.70.270:FF:000020">
    <property type="entry name" value="Transposon Tf2-6 polyprotein-like Protein"/>
    <property type="match status" value="1"/>
</dbReference>
<dbReference type="CDD" id="cd00303">
    <property type="entry name" value="retropepsin_like"/>
    <property type="match status" value="1"/>
</dbReference>
<gene>
    <name evidence="21" type="ORF">OSB04_013682</name>
</gene>
<dbReference type="FunFam" id="3.10.10.10:FF:000007">
    <property type="entry name" value="Retrovirus-related Pol polyprotein from transposon 17.6-like Protein"/>
    <property type="match status" value="1"/>
</dbReference>
<keyword evidence="6" id="KW-0677">Repeat</keyword>
<dbReference type="PANTHER" id="PTHR37984:SF5">
    <property type="entry name" value="PROTEIN NYNRIN-LIKE"/>
    <property type="match status" value="1"/>
</dbReference>
<dbReference type="Pfam" id="PF17919">
    <property type="entry name" value="RT_RNaseH_2"/>
    <property type="match status" value="1"/>
</dbReference>
<dbReference type="InterPro" id="IPR000953">
    <property type="entry name" value="Chromo/chromo_shadow_dom"/>
</dbReference>
<keyword evidence="17" id="KW-0175">Coiled coil</keyword>
<dbReference type="Proteomes" id="UP001172457">
    <property type="component" value="Chromosome 3"/>
</dbReference>
<organism evidence="21 22">
    <name type="scientific">Centaurea solstitialis</name>
    <name type="common">yellow star-thistle</name>
    <dbReference type="NCBI Taxonomy" id="347529"/>
    <lineage>
        <taxon>Eukaryota</taxon>
        <taxon>Viridiplantae</taxon>
        <taxon>Streptophyta</taxon>
        <taxon>Embryophyta</taxon>
        <taxon>Tracheophyta</taxon>
        <taxon>Spermatophyta</taxon>
        <taxon>Magnoliopsida</taxon>
        <taxon>eudicotyledons</taxon>
        <taxon>Gunneridae</taxon>
        <taxon>Pentapetalae</taxon>
        <taxon>asterids</taxon>
        <taxon>campanulids</taxon>
        <taxon>Asterales</taxon>
        <taxon>Asteraceae</taxon>
        <taxon>Carduoideae</taxon>
        <taxon>Cardueae</taxon>
        <taxon>Centaureinae</taxon>
        <taxon>Centaurea</taxon>
    </lineage>
</organism>
<dbReference type="CDD" id="cd01647">
    <property type="entry name" value="RT_LTR"/>
    <property type="match status" value="1"/>
</dbReference>
<keyword evidence="22" id="KW-1185">Reference proteome</keyword>
<keyword evidence="8" id="KW-0255">Endonuclease</keyword>
<dbReference type="PROSITE" id="PS50994">
    <property type="entry name" value="INTEGRASE"/>
    <property type="match status" value="1"/>
</dbReference>
<evidence type="ECO:0000313" key="21">
    <source>
        <dbReference type="EMBL" id="KAJ9559068.1"/>
    </source>
</evidence>
<dbReference type="GO" id="GO:0015074">
    <property type="term" value="P:DNA integration"/>
    <property type="evidence" value="ECO:0007669"/>
    <property type="project" value="UniProtKB-KW"/>
</dbReference>
<dbReference type="InterPro" id="IPR041577">
    <property type="entry name" value="RT_RNaseH_2"/>
</dbReference>
<dbReference type="InterPro" id="IPR043502">
    <property type="entry name" value="DNA/RNA_pol_sf"/>
</dbReference>
<keyword evidence="13" id="KW-0239">DNA-directed DNA polymerase</keyword>
<dbReference type="SUPFAM" id="SSF48371">
    <property type="entry name" value="ARM repeat"/>
    <property type="match status" value="2"/>
</dbReference>
<feature type="coiled-coil region" evidence="17">
    <location>
        <begin position="199"/>
        <end position="226"/>
    </location>
</feature>
<dbReference type="InterPro" id="IPR023780">
    <property type="entry name" value="Chromo_domain"/>
</dbReference>
<dbReference type="Gene3D" id="2.40.50.40">
    <property type="match status" value="1"/>
</dbReference>
<evidence type="ECO:0000256" key="6">
    <source>
        <dbReference type="ARBA" id="ARBA00022737"/>
    </source>
</evidence>
<dbReference type="Gene3D" id="2.40.70.10">
    <property type="entry name" value="Acid Proteases"/>
    <property type="match status" value="1"/>
</dbReference>
<feature type="domain" description="Integrase catalytic" evidence="20">
    <location>
        <begin position="1216"/>
        <end position="1378"/>
    </location>
</feature>
<dbReference type="InterPro" id="IPR011989">
    <property type="entry name" value="ARM-like"/>
</dbReference>
<keyword evidence="7" id="KW-0064">Aspartyl protease</keyword>
<keyword evidence="9" id="KW-0378">Hydrolase</keyword>
<feature type="compositionally biased region" description="Polar residues" evidence="18">
    <location>
        <begin position="226"/>
        <end position="241"/>
    </location>
</feature>
<dbReference type="InterPro" id="IPR012337">
    <property type="entry name" value="RNaseH-like_sf"/>
</dbReference>
<evidence type="ECO:0000256" key="5">
    <source>
        <dbReference type="ARBA" id="ARBA00022723"/>
    </source>
</evidence>
<evidence type="ECO:0000259" key="20">
    <source>
        <dbReference type="PROSITE" id="PS50994"/>
    </source>
</evidence>
<evidence type="ECO:0000256" key="17">
    <source>
        <dbReference type="SAM" id="Coils"/>
    </source>
</evidence>
<evidence type="ECO:0000256" key="13">
    <source>
        <dbReference type="ARBA" id="ARBA00022932"/>
    </source>
</evidence>
<dbReference type="Pfam" id="PF00078">
    <property type="entry name" value="RVT_1"/>
    <property type="match status" value="1"/>
</dbReference>
<comment type="caution">
    <text evidence="21">The sequence shown here is derived from an EMBL/GenBank/DDBJ whole genome shotgun (WGS) entry which is preliminary data.</text>
</comment>
<keyword evidence="5" id="KW-0479">Metal-binding</keyword>
<evidence type="ECO:0000256" key="11">
    <source>
        <dbReference type="ARBA" id="ARBA00022908"/>
    </source>
</evidence>
<dbReference type="PROSITE" id="PS50013">
    <property type="entry name" value="CHROMO_2"/>
    <property type="match status" value="1"/>
</dbReference>
<dbReference type="Gene3D" id="1.10.340.70">
    <property type="match status" value="1"/>
</dbReference>
<reference evidence="21" key="1">
    <citation type="submission" date="2023-03" db="EMBL/GenBank/DDBJ databases">
        <title>Chromosome-scale reference genome and RAD-based genetic map of yellow starthistle (Centaurea solstitialis) reveal putative structural variation and QTLs associated with invader traits.</title>
        <authorList>
            <person name="Reatini B."/>
            <person name="Cang F.A."/>
            <person name="Jiang Q."/>
            <person name="Mckibben M.T.W."/>
            <person name="Barker M.S."/>
            <person name="Rieseberg L.H."/>
            <person name="Dlugosch K.M."/>
        </authorList>
    </citation>
    <scope>NUCLEOTIDE SEQUENCE</scope>
    <source>
        <strain evidence="21">CAN-66</strain>
        <tissue evidence="21">Leaf</tissue>
    </source>
</reference>
<dbReference type="GO" id="GO:0046872">
    <property type="term" value="F:metal ion binding"/>
    <property type="evidence" value="ECO:0007669"/>
    <property type="project" value="UniProtKB-KW"/>
</dbReference>
<dbReference type="Pfam" id="PF17921">
    <property type="entry name" value="Integrase_H2C2"/>
    <property type="match status" value="1"/>
</dbReference>
<dbReference type="Gene3D" id="1.25.10.10">
    <property type="entry name" value="Leucine-rich Repeat Variant"/>
    <property type="match status" value="2"/>
</dbReference>
<dbReference type="FunFam" id="1.10.340.70:FF:000001">
    <property type="entry name" value="Retrovirus-related Pol polyprotein from transposon gypsy-like Protein"/>
    <property type="match status" value="1"/>
</dbReference>
<evidence type="ECO:0000256" key="7">
    <source>
        <dbReference type="ARBA" id="ARBA00022750"/>
    </source>
</evidence>
<evidence type="ECO:0000313" key="22">
    <source>
        <dbReference type="Proteomes" id="UP001172457"/>
    </source>
</evidence>
<dbReference type="InterPro" id="IPR021109">
    <property type="entry name" value="Peptidase_aspartic_dom_sf"/>
</dbReference>
<dbReference type="InterPro" id="IPR056924">
    <property type="entry name" value="SH3_Tf2-1"/>
</dbReference>
<dbReference type="InterPro" id="IPR001584">
    <property type="entry name" value="Integrase_cat-core"/>
</dbReference>
<dbReference type="Pfam" id="PF00514">
    <property type="entry name" value="Arm"/>
    <property type="match status" value="2"/>
</dbReference>
<dbReference type="GO" id="GO:0004190">
    <property type="term" value="F:aspartic-type endopeptidase activity"/>
    <property type="evidence" value="ECO:0007669"/>
    <property type="project" value="UniProtKB-KW"/>
</dbReference>
<dbReference type="Gene3D" id="3.30.70.270">
    <property type="match status" value="2"/>
</dbReference>
<keyword evidence="10" id="KW-0460">Magnesium</keyword>
<evidence type="ECO:0000256" key="10">
    <source>
        <dbReference type="ARBA" id="ARBA00022842"/>
    </source>
</evidence>
<evidence type="ECO:0000256" key="3">
    <source>
        <dbReference type="ARBA" id="ARBA00022695"/>
    </source>
</evidence>
<dbReference type="Gene3D" id="3.10.10.10">
    <property type="entry name" value="HIV Type 1 Reverse Transcriptase, subunit A, domain 1"/>
    <property type="match status" value="1"/>
</dbReference>
<evidence type="ECO:0000256" key="4">
    <source>
        <dbReference type="ARBA" id="ARBA00022722"/>
    </source>
</evidence>
<evidence type="ECO:0000256" key="16">
    <source>
        <dbReference type="ARBA" id="ARBA00023268"/>
    </source>
</evidence>
<dbReference type="SUPFAM" id="SSF53098">
    <property type="entry name" value="Ribonuclease H-like"/>
    <property type="match status" value="1"/>
</dbReference>
<dbReference type="GO" id="GO:0006508">
    <property type="term" value="P:proteolysis"/>
    <property type="evidence" value="ECO:0007669"/>
    <property type="project" value="UniProtKB-KW"/>
</dbReference>
<dbReference type="SUPFAM" id="SSF56672">
    <property type="entry name" value="DNA/RNA polymerases"/>
    <property type="match status" value="1"/>
</dbReference>
<dbReference type="GO" id="GO:0003677">
    <property type="term" value="F:DNA binding"/>
    <property type="evidence" value="ECO:0007669"/>
    <property type="project" value="UniProtKB-KW"/>
</dbReference>
<protein>
    <submittedName>
        <fullName evidence="21">Uncharacterized protein</fullName>
    </submittedName>
</protein>
<dbReference type="Gene3D" id="3.10.20.370">
    <property type="match status" value="1"/>
</dbReference>
<dbReference type="Pfam" id="PF08284">
    <property type="entry name" value="RVP_2"/>
    <property type="match status" value="1"/>
</dbReference>
<sequence length="1797" mass="202134">MDVPIDNEMIIEEEQSVLEAQTSAAVEELKLAVAFQGKGAVQRKVNALSELRRLLSRSEFPPVEVAIKSGAIPLLAQCLSFGSQDEQLLEAAWCLTNIAAGKPEETRALLPALPLLIAHIGERKSLWESTGLSKAWCYLRFIELELPDCSFHSSLVQIGIRARRFNQLKFDFKIEIDPVAKKMATRSANTRIEDLESSVGSIERNMERIFSEIEKMNKRHDEVLNRLNSSQSSDGGDTANSGGKGKRSDASSFSAVKGRKLEIPTFNGTDPDGWILRAERYFLLNSLSPEEQIDVSFISFEGDALKWFQWENKRHPIKSWEILKQLILRQFRSLASGSLCEQFLAVKQVGSVDDYRRKFVEMAAPLDGIPEEIFLSQFINGLNSMIKAELHLLSPSSLGEAMELASKIEVRNSLLAKSASAGKKNWSSLGEIKGGSVPISSDKSSVMKSNSEFRRLSEQEVQHRRALGLCYRCDEKFSPGHKCKKKELNVILVQEEAAEEVAGKEEEGAALNTVTLKEVGEKVEVDLNSVMGLTNPKTMKLEGRIQDQKVVVLIDCGATHNFISMELVEKLSLRMEKTKEYIISMGMKYKEAGSGVCQGVLLYMQGLEVNENFLPIQLGNSDVILGIQWLATLGPTYADWKQLVMKFRVNNQSVTLRGDPTLGKSMVSLKAMSKDIQQEGYGILVELNLCLAEQEVQAKEEGGKLEPLLREFEQIFNMPKGLPPFRENDHSIVLKEGSGPVNVRPYRYPHYHKDEIEKLVHEMLEAGIIQPSSSPFSSPVLLVKKKDGSWRFCIDYRAVNKATVLDKFPIPVIEELLDELSGARIFSKLDLKSGYHQIRMKPEDVQKTAFRTHQGHYEFLVMPFGLVNAPATFQGLMNKGVEVDDTKIQAIRDWKIPSNVTELRGFLGLSGYYRRFIQGYGEIAAPLTELLKKNQFAWSDEAQGAFEELKVRLSNAPVLRLPNFTEEFVIETDASGFGLGAVLMQNDQPVAYFSQALGLRAKQKSVYEKELMAIVFAVKKWRPYLLGKHFTVRSDQKSLRFLLEQRVVEPEYQKWVVKLLGYNFSIVYKPGKNNNAADALSRKVGDVECASIGGPQWRHWDTLLQEIDNDEFLMKLKADLLADASAHKGFALQQGVLLFRGRLVIPRKSTMIPTLIEEFHSSPIGGHSGEDRTYQRIAAELFWVGMRKDIIDFVKQCDVCQRNKSVTGSPAGLLQPLQLPEMIWEEVSMDFIEGLPKSQGMNSILVVVDRLSKYAHFIGLKHPFTAPAVAELFVKEVVRLHGVPKAIVSDRDKVFLSSFWRELFKLQGTKLKYSTAYHPQSDGQTEVVNKCLEQYLRCWVSDRPKDWFKWLAWAELSYNTSYHSSLKCSPFRILYGRDPPPLVRYKESSARFPAVEQELLRREEIWDEARMQLLKAQCRMKQRADLKRKEVSFVVGDWVFLKLRPYRMKSLVRGNNPKLVARFYGPYRILEKIGLVAYKLELPNSARIHPVFHVSQLRQAVGQCNSSKDFPTQITEDLELLAEPEDILDVRVLEGGDAGQLEVLVKWKGLPEFEASWEVLEALVQQFPDHHLEDKVKVWGGSIAQPPSIRSGLDMEPPKFDVGSDLLSKRLITGNPDRRTLSPPPKNHMREKSSLPVAEQCAWALGNVAGEGEELRHILISQGVLLPLAKMMLPNKGSTVRTAAWALSNLIKGPDPKAATELVKIDGVVDSILRHMRKSDDELATEIAWVVVYLSALSTVATSVLVKTDLLQILVERLASSNSLQLLIPVLRSLGNLIAGDTYTTNVVLVVGHEITG</sequence>
<keyword evidence="4" id="KW-0540">Nuclease</keyword>
<dbReference type="GO" id="GO:0006310">
    <property type="term" value="P:DNA recombination"/>
    <property type="evidence" value="ECO:0007669"/>
    <property type="project" value="UniProtKB-KW"/>
</dbReference>
<dbReference type="Gene3D" id="3.30.420.10">
    <property type="entry name" value="Ribonuclease H-like superfamily/Ribonuclease H"/>
    <property type="match status" value="1"/>
</dbReference>
<feature type="domain" description="Chromo" evidence="19">
    <location>
        <begin position="1522"/>
        <end position="1558"/>
    </location>
</feature>
<evidence type="ECO:0000256" key="18">
    <source>
        <dbReference type="SAM" id="MobiDB-lite"/>
    </source>
</evidence>
<dbReference type="InterPro" id="IPR036397">
    <property type="entry name" value="RNaseH_sf"/>
</dbReference>
<keyword evidence="14" id="KW-0238">DNA-binding</keyword>
<evidence type="ECO:0000256" key="2">
    <source>
        <dbReference type="ARBA" id="ARBA00022679"/>
    </source>
</evidence>
<dbReference type="EMBL" id="JARYMX010000003">
    <property type="protein sequence ID" value="KAJ9559068.1"/>
    <property type="molecule type" value="Genomic_DNA"/>
</dbReference>
<keyword evidence="16" id="KW-0511">Multifunctional enzyme</keyword>
<dbReference type="PANTHER" id="PTHR37984">
    <property type="entry name" value="PROTEIN CBG26694"/>
    <property type="match status" value="1"/>
</dbReference>
<feature type="region of interest" description="Disordered" evidence="18">
    <location>
        <begin position="1614"/>
        <end position="1633"/>
    </location>
</feature>
<dbReference type="SUPFAM" id="SSF54160">
    <property type="entry name" value="Chromo domain-like"/>
    <property type="match status" value="1"/>
</dbReference>
<keyword evidence="15" id="KW-0233">DNA recombination</keyword>
<dbReference type="SMART" id="SM00185">
    <property type="entry name" value="ARM"/>
    <property type="match status" value="5"/>
</dbReference>
<evidence type="ECO:0000256" key="15">
    <source>
        <dbReference type="ARBA" id="ARBA00023172"/>
    </source>
</evidence>
<dbReference type="Pfam" id="PF00385">
    <property type="entry name" value="Chromo"/>
    <property type="match status" value="1"/>
</dbReference>
<dbReference type="GO" id="GO:0003964">
    <property type="term" value="F:RNA-directed DNA polymerase activity"/>
    <property type="evidence" value="ECO:0007669"/>
    <property type="project" value="UniProtKB-KW"/>
</dbReference>
<dbReference type="SMART" id="SM00298">
    <property type="entry name" value="CHROMO"/>
    <property type="match status" value="1"/>
</dbReference>
<evidence type="ECO:0000256" key="8">
    <source>
        <dbReference type="ARBA" id="ARBA00022759"/>
    </source>
</evidence>
<keyword evidence="11" id="KW-0229">DNA integration</keyword>
<dbReference type="InterPro" id="IPR016197">
    <property type="entry name" value="Chromo-like_dom_sf"/>
</dbReference>
<evidence type="ECO:0000256" key="1">
    <source>
        <dbReference type="ARBA" id="ARBA00022670"/>
    </source>
</evidence>
<dbReference type="InterPro" id="IPR000225">
    <property type="entry name" value="Armadillo"/>
</dbReference>
<evidence type="ECO:0000256" key="12">
    <source>
        <dbReference type="ARBA" id="ARBA00022918"/>
    </source>
</evidence>
<accession>A0AA38TLA1</accession>
<feature type="region of interest" description="Disordered" evidence="18">
    <location>
        <begin position="226"/>
        <end position="253"/>
    </location>
</feature>
<proteinExistence type="predicted"/>
<name>A0AA38TLA1_9ASTR</name>
<dbReference type="GO" id="GO:0004519">
    <property type="term" value="F:endonuclease activity"/>
    <property type="evidence" value="ECO:0007669"/>
    <property type="project" value="UniProtKB-KW"/>
</dbReference>
<dbReference type="InterPro" id="IPR050951">
    <property type="entry name" value="Retrovirus_Pol_polyprotein"/>
</dbReference>
<dbReference type="SUPFAM" id="SSF50630">
    <property type="entry name" value="Acid proteases"/>
    <property type="match status" value="1"/>
</dbReference>
<dbReference type="CDD" id="cd09274">
    <property type="entry name" value="RNase_HI_RT_Ty3"/>
    <property type="match status" value="1"/>
</dbReference>
<evidence type="ECO:0000256" key="9">
    <source>
        <dbReference type="ARBA" id="ARBA00022801"/>
    </source>
</evidence>
<dbReference type="Pfam" id="PF24626">
    <property type="entry name" value="SH3_Tf2-1"/>
    <property type="match status" value="1"/>
</dbReference>
<keyword evidence="1" id="KW-0645">Protease</keyword>
<keyword evidence="12" id="KW-0695">RNA-directed DNA polymerase</keyword>
<dbReference type="FunFam" id="3.10.20.370:FF:000001">
    <property type="entry name" value="Retrovirus-related Pol polyprotein from transposon 17.6-like protein"/>
    <property type="match status" value="1"/>
</dbReference>
<evidence type="ECO:0000256" key="14">
    <source>
        <dbReference type="ARBA" id="ARBA00023125"/>
    </source>
</evidence>
<dbReference type="InterPro" id="IPR016024">
    <property type="entry name" value="ARM-type_fold"/>
</dbReference>
<keyword evidence="2" id="KW-0808">Transferase</keyword>
<dbReference type="InterPro" id="IPR000477">
    <property type="entry name" value="RT_dom"/>
</dbReference>
<dbReference type="InterPro" id="IPR043128">
    <property type="entry name" value="Rev_trsase/Diguanyl_cyclase"/>
</dbReference>
<keyword evidence="3" id="KW-0548">Nucleotidyltransferase</keyword>
<dbReference type="InterPro" id="IPR041588">
    <property type="entry name" value="Integrase_H2C2"/>
</dbReference>